<proteinExistence type="predicted"/>
<reference evidence="1 2" key="1">
    <citation type="journal article" date="2016" name="Nat. Commun.">
        <title>Thousands of microbial genomes shed light on interconnected biogeochemical processes in an aquifer system.</title>
        <authorList>
            <person name="Anantharaman K."/>
            <person name="Brown C.T."/>
            <person name="Hug L.A."/>
            <person name="Sharon I."/>
            <person name="Castelle C.J."/>
            <person name="Probst A.J."/>
            <person name="Thomas B.C."/>
            <person name="Singh A."/>
            <person name="Wilkins M.J."/>
            <person name="Karaoz U."/>
            <person name="Brodie E.L."/>
            <person name="Williams K.H."/>
            <person name="Hubbard S.S."/>
            <person name="Banfield J.F."/>
        </authorList>
    </citation>
    <scope>NUCLEOTIDE SEQUENCE [LARGE SCALE GENOMIC DNA]</scope>
</reference>
<evidence type="ECO:0000313" key="2">
    <source>
        <dbReference type="Proteomes" id="UP000178615"/>
    </source>
</evidence>
<evidence type="ECO:0000313" key="1">
    <source>
        <dbReference type="EMBL" id="OGC45702.1"/>
    </source>
</evidence>
<sequence length="313" mass="36222">MVYLYPDPFSLTIKNNFEFDTENNGQLTVKNLTQSTNTIAYNSPINRTVYWGTNFEVTAYNQINVNGKLYNYAGWDDDLLAPNPRTITPTDNTTYTALYKYPHYSNSTSAYANPNQRRFIRTTDTQYNTTYFHMVYESMGKIWYERSTNNGQTWEIMNGGKPINDGIGKFPSIDSYPSNHNVIIVYNKNESEIAAQYYENGVFKCESIVSNSGWVTDESKPVIAWTYTRLMVAWNEWGGYILYRLGQKVTNSNPPLHDFYWYFDPRVISDPLETDKDNPTIGTSKLQAIGFWLAWDRNESAIQFVNLDLIDDD</sequence>
<dbReference type="AlphaFoldDB" id="A0A1F4ULH4"/>
<name>A0A1F4ULH4_UNCKA</name>
<organism evidence="1 2">
    <name type="scientific">candidate division WWE3 bacterium RBG_19FT_COMBO_34_6</name>
    <dbReference type="NCBI Taxonomy" id="1802612"/>
    <lineage>
        <taxon>Bacteria</taxon>
        <taxon>Katanobacteria</taxon>
    </lineage>
</organism>
<accession>A0A1F4ULH4</accession>
<dbReference type="EMBL" id="MEUV01000022">
    <property type="protein sequence ID" value="OGC45702.1"/>
    <property type="molecule type" value="Genomic_DNA"/>
</dbReference>
<protein>
    <submittedName>
        <fullName evidence="1">Uncharacterized protein</fullName>
    </submittedName>
</protein>
<dbReference type="Proteomes" id="UP000178615">
    <property type="component" value="Unassembled WGS sequence"/>
</dbReference>
<comment type="caution">
    <text evidence="1">The sequence shown here is derived from an EMBL/GenBank/DDBJ whole genome shotgun (WGS) entry which is preliminary data.</text>
</comment>
<gene>
    <name evidence="1" type="ORF">A2V49_01780</name>
</gene>